<proteinExistence type="inferred from homology"/>
<keyword evidence="11" id="KW-1185">Reference proteome</keyword>
<feature type="compositionally biased region" description="Low complexity" evidence="8">
    <location>
        <begin position="554"/>
        <end position="620"/>
    </location>
</feature>
<organism evidence="10 11">
    <name type="scientific">Pseudaquabacterium inlustre</name>
    <dbReference type="NCBI Taxonomy" id="2984192"/>
    <lineage>
        <taxon>Bacteria</taxon>
        <taxon>Pseudomonadati</taxon>
        <taxon>Pseudomonadota</taxon>
        <taxon>Betaproteobacteria</taxon>
        <taxon>Burkholderiales</taxon>
        <taxon>Sphaerotilaceae</taxon>
        <taxon>Pseudaquabacterium</taxon>
    </lineage>
</organism>
<dbReference type="GO" id="GO:0016301">
    <property type="term" value="F:kinase activity"/>
    <property type="evidence" value="ECO:0007669"/>
    <property type="project" value="UniProtKB-KW"/>
</dbReference>
<feature type="region of interest" description="Disordered" evidence="8">
    <location>
        <begin position="299"/>
        <end position="423"/>
    </location>
</feature>
<sequence>MPAALPDADPPSALPRGTRLGEFEIRRVLGVGGFGIVYLAFDHALEREVAIKEYMPGSLAGRSPATLEVAVLSQANAESFSLGLRSFVNEARLLARFDHPSLVKVHRYWEAHHTAYMAMPYYAGQNLQQVRRALREPPDEAWLRAIVEPLLGALARLHREGVYHRDISPDNVLIEPDGRPVLLDFGAARRVIGDKSMALTAILKPAYAPIEQYGEAGAVKQGPWTDLYALGATVHYLLVGRAPPPATTRTVHDDMPPLARQALPGCSERFLRCIDWMLQPRPADRPHQVADLVDALAGRREPPAADEPFERTQLMRRGGPAPSSAPPSSAPPPSPPPDAPPADGRATGPEQPDAQAWAPTAVAEPATAAPEIWIDGRAPASPGTDRTTTEEAPPPAPASRPLDAAPPVDPPAATPASAVPTPPRRSLGWRLPALVGAGVLVALALGTLWRSGPAPQAVPVAASSPAEAPAPASAPLATAEGPGPQASATAPPAMASAPGAVPAGPSPAATTPRPSSPATAGAANRPGNAAPTAPAAAASGAYRWPMLPPPPSPGTASHPGAATSPATSPATPATGTATAAGTTSAAAPAPHTTAPAPSVNPAAAGPSAGASRQGTPTAAVTPPPRAAAPAPAPVAAEADPDGEPMVMKARVLSPSERCEGRVLIARWACIERQCSRVPELRNHPECVKLRREAEQRNEPR</sequence>
<evidence type="ECO:0000256" key="7">
    <source>
        <dbReference type="PROSITE-ProRule" id="PRU10141"/>
    </source>
</evidence>
<feature type="domain" description="Protein kinase" evidence="9">
    <location>
        <begin position="23"/>
        <end position="297"/>
    </location>
</feature>
<name>A0ABU9CI10_9BURK</name>
<keyword evidence="3" id="KW-0808">Transferase</keyword>
<protein>
    <recommendedName>
        <fullName evidence="2">non-specific serine/threonine protein kinase</fullName>
        <ecNumber evidence="2">2.7.11.1</ecNumber>
    </recommendedName>
</protein>
<feature type="compositionally biased region" description="Low complexity" evidence="8">
    <location>
        <begin position="354"/>
        <end position="371"/>
    </location>
</feature>
<dbReference type="CDD" id="cd14014">
    <property type="entry name" value="STKc_PknB_like"/>
    <property type="match status" value="1"/>
</dbReference>
<feature type="compositionally biased region" description="Pro residues" evidence="8">
    <location>
        <begin position="621"/>
        <end position="632"/>
    </location>
</feature>
<comment type="caution">
    <text evidence="10">The sequence shown here is derived from an EMBL/GenBank/DDBJ whole genome shotgun (WGS) entry which is preliminary data.</text>
</comment>
<dbReference type="SUPFAM" id="SSF56112">
    <property type="entry name" value="Protein kinase-like (PK-like)"/>
    <property type="match status" value="1"/>
</dbReference>
<dbReference type="RefSeq" id="WP_341411189.1">
    <property type="nucleotide sequence ID" value="NZ_JBBUTH010000008.1"/>
</dbReference>
<feature type="compositionally biased region" description="Low complexity" evidence="8">
    <location>
        <begin position="486"/>
        <end position="538"/>
    </location>
</feature>
<dbReference type="InterPro" id="IPR050660">
    <property type="entry name" value="NEK_Ser/Thr_kinase"/>
</dbReference>
<dbReference type="Pfam" id="PF00069">
    <property type="entry name" value="Pkinase"/>
    <property type="match status" value="1"/>
</dbReference>
<dbReference type="PANTHER" id="PTHR43671:SF13">
    <property type="entry name" value="SERINE_THREONINE-PROTEIN KINASE NEK2"/>
    <property type="match status" value="1"/>
</dbReference>
<evidence type="ECO:0000256" key="2">
    <source>
        <dbReference type="ARBA" id="ARBA00012513"/>
    </source>
</evidence>
<dbReference type="InterPro" id="IPR011009">
    <property type="entry name" value="Kinase-like_dom_sf"/>
</dbReference>
<dbReference type="Proteomes" id="UP001365405">
    <property type="component" value="Unassembled WGS sequence"/>
</dbReference>
<dbReference type="PANTHER" id="PTHR43671">
    <property type="entry name" value="SERINE/THREONINE-PROTEIN KINASE NEK"/>
    <property type="match status" value="1"/>
</dbReference>
<evidence type="ECO:0000256" key="3">
    <source>
        <dbReference type="ARBA" id="ARBA00022679"/>
    </source>
</evidence>
<dbReference type="Gene3D" id="1.10.510.10">
    <property type="entry name" value="Transferase(Phosphotransferase) domain 1"/>
    <property type="match status" value="1"/>
</dbReference>
<feature type="compositionally biased region" description="Pro residues" evidence="8">
    <location>
        <begin position="323"/>
        <end position="340"/>
    </location>
</feature>
<evidence type="ECO:0000256" key="6">
    <source>
        <dbReference type="ARBA" id="ARBA00022840"/>
    </source>
</evidence>
<dbReference type="PROSITE" id="PS50011">
    <property type="entry name" value="PROTEIN_KINASE_DOM"/>
    <property type="match status" value="1"/>
</dbReference>
<evidence type="ECO:0000256" key="4">
    <source>
        <dbReference type="ARBA" id="ARBA00022741"/>
    </source>
</evidence>
<accession>A0ABU9CI10</accession>
<dbReference type="InterPro" id="IPR017441">
    <property type="entry name" value="Protein_kinase_ATP_BS"/>
</dbReference>
<comment type="similarity">
    <text evidence="1">Belongs to the protein kinase superfamily. NEK Ser/Thr protein kinase family. NIMA subfamily.</text>
</comment>
<evidence type="ECO:0000313" key="11">
    <source>
        <dbReference type="Proteomes" id="UP001365405"/>
    </source>
</evidence>
<evidence type="ECO:0000259" key="9">
    <source>
        <dbReference type="PROSITE" id="PS50011"/>
    </source>
</evidence>
<feature type="region of interest" description="Disordered" evidence="8">
    <location>
        <begin position="455"/>
        <end position="641"/>
    </location>
</feature>
<feature type="binding site" evidence="7">
    <location>
        <position position="52"/>
    </location>
    <ligand>
        <name>ATP</name>
        <dbReference type="ChEBI" id="CHEBI:30616"/>
    </ligand>
</feature>
<evidence type="ECO:0000313" key="10">
    <source>
        <dbReference type="EMBL" id="MEK8051490.1"/>
    </source>
</evidence>
<keyword evidence="4 7" id="KW-0547">Nucleotide-binding</keyword>
<dbReference type="InterPro" id="IPR000719">
    <property type="entry name" value="Prot_kinase_dom"/>
</dbReference>
<dbReference type="PROSITE" id="PS00109">
    <property type="entry name" value="PROTEIN_KINASE_TYR"/>
    <property type="match status" value="1"/>
</dbReference>
<keyword evidence="6 7" id="KW-0067">ATP-binding</keyword>
<gene>
    <name evidence="10" type="ORF">AACH10_14665</name>
</gene>
<dbReference type="Gene3D" id="3.30.200.20">
    <property type="entry name" value="Phosphorylase Kinase, domain 1"/>
    <property type="match status" value="1"/>
</dbReference>
<evidence type="ECO:0000256" key="5">
    <source>
        <dbReference type="ARBA" id="ARBA00022777"/>
    </source>
</evidence>
<keyword evidence="5 10" id="KW-0418">Kinase</keyword>
<dbReference type="EC" id="2.7.11.1" evidence="2"/>
<evidence type="ECO:0000256" key="1">
    <source>
        <dbReference type="ARBA" id="ARBA00010886"/>
    </source>
</evidence>
<dbReference type="InterPro" id="IPR008266">
    <property type="entry name" value="Tyr_kinase_AS"/>
</dbReference>
<evidence type="ECO:0000256" key="8">
    <source>
        <dbReference type="SAM" id="MobiDB-lite"/>
    </source>
</evidence>
<dbReference type="EMBL" id="JBBUTH010000008">
    <property type="protein sequence ID" value="MEK8051490.1"/>
    <property type="molecule type" value="Genomic_DNA"/>
</dbReference>
<reference evidence="10 11" key="1">
    <citation type="submission" date="2024-04" db="EMBL/GenBank/DDBJ databases">
        <title>Novel species of the genus Ideonella isolated from streams.</title>
        <authorList>
            <person name="Lu H."/>
        </authorList>
    </citation>
    <scope>NUCLEOTIDE SEQUENCE [LARGE SCALE GENOMIC DNA]</scope>
    <source>
        <strain evidence="10 11">DXS22W</strain>
    </source>
</reference>
<feature type="compositionally biased region" description="Low complexity" evidence="8">
    <location>
        <begin position="455"/>
        <end position="479"/>
    </location>
</feature>
<dbReference type="PROSITE" id="PS00107">
    <property type="entry name" value="PROTEIN_KINASE_ATP"/>
    <property type="match status" value="1"/>
</dbReference>